<organism evidence="2 3">
    <name type="scientific">Verticillium longisporum</name>
    <name type="common">Verticillium dahliae var. longisporum</name>
    <dbReference type="NCBI Taxonomy" id="100787"/>
    <lineage>
        <taxon>Eukaryota</taxon>
        <taxon>Fungi</taxon>
        <taxon>Dikarya</taxon>
        <taxon>Ascomycota</taxon>
        <taxon>Pezizomycotina</taxon>
        <taxon>Sordariomycetes</taxon>
        <taxon>Hypocreomycetidae</taxon>
        <taxon>Glomerellales</taxon>
        <taxon>Plectosphaerellaceae</taxon>
        <taxon>Verticillium</taxon>
    </lineage>
</organism>
<dbReference type="EMBL" id="JAEMWZ010000080">
    <property type="protein sequence ID" value="KAG7137931.1"/>
    <property type="molecule type" value="Genomic_DNA"/>
</dbReference>
<reference evidence="2" key="1">
    <citation type="journal article" date="2021" name="Mol. Plant Pathol.">
        <title>A 20-kb lineage-specific genomic region tames virulence in pathogenic amphidiploid Verticillium longisporum.</title>
        <authorList>
            <person name="Harting R."/>
            <person name="Starke J."/>
            <person name="Kusch H."/>
            <person name="Poggeler S."/>
            <person name="Maurus I."/>
            <person name="Schluter R."/>
            <person name="Landesfeind M."/>
            <person name="Bulla I."/>
            <person name="Nowrousian M."/>
            <person name="de Jonge R."/>
            <person name="Stahlhut G."/>
            <person name="Hoff K.J."/>
            <person name="Asshauer K.P."/>
            <person name="Thurmer A."/>
            <person name="Stanke M."/>
            <person name="Daniel R."/>
            <person name="Morgenstern B."/>
            <person name="Thomma B.P.H.J."/>
            <person name="Kronstad J.W."/>
            <person name="Braus-Stromeyer S.A."/>
            <person name="Braus G.H."/>
        </authorList>
    </citation>
    <scope>NUCLEOTIDE SEQUENCE</scope>
    <source>
        <strain evidence="2">Vl32</strain>
    </source>
</reference>
<feature type="compositionally biased region" description="Polar residues" evidence="1">
    <location>
        <begin position="100"/>
        <end position="109"/>
    </location>
</feature>
<evidence type="ECO:0000313" key="3">
    <source>
        <dbReference type="Proteomes" id="UP000689129"/>
    </source>
</evidence>
<feature type="region of interest" description="Disordered" evidence="1">
    <location>
        <begin position="1"/>
        <end position="40"/>
    </location>
</feature>
<evidence type="ECO:0000313" key="2">
    <source>
        <dbReference type="EMBL" id="KAG7137931.1"/>
    </source>
</evidence>
<dbReference type="Proteomes" id="UP000689129">
    <property type="component" value="Unassembled WGS sequence"/>
</dbReference>
<protein>
    <submittedName>
        <fullName evidence="2">Uncharacterized protein</fullName>
    </submittedName>
</protein>
<gene>
    <name evidence="2" type="ORF">HYQ45_004785</name>
</gene>
<sequence>MGVASGSMGALSHHDTATGPSSTPGPMMSGTARSLMEPTSLSLTARREAIATFCIWDATTSYENSGECALSCMYLVTSTQVPAILLPQIDGASGRRYGSDENSGFTNHNEMSKALTKDEVP</sequence>
<name>A0A8I2ZS35_VERLO</name>
<proteinExistence type="predicted"/>
<dbReference type="AlphaFoldDB" id="A0A8I2ZS35"/>
<accession>A0A8I2ZS35</accession>
<feature type="region of interest" description="Disordered" evidence="1">
    <location>
        <begin position="91"/>
        <end position="121"/>
    </location>
</feature>
<comment type="caution">
    <text evidence="2">The sequence shown here is derived from an EMBL/GenBank/DDBJ whole genome shotgun (WGS) entry which is preliminary data.</text>
</comment>
<evidence type="ECO:0000256" key="1">
    <source>
        <dbReference type="SAM" id="MobiDB-lite"/>
    </source>
</evidence>